<feature type="compositionally biased region" description="Low complexity" evidence="1">
    <location>
        <begin position="457"/>
        <end position="469"/>
    </location>
</feature>
<feature type="compositionally biased region" description="Polar residues" evidence="1">
    <location>
        <begin position="423"/>
        <end position="440"/>
    </location>
</feature>
<feature type="region of interest" description="Disordered" evidence="1">
    <location>
        <begin position="381"/>
        <end position="592"/>
    </location>
</feature>
<dbReference type="Proteomes" id="UP000249341">
    <property type="component" value="Unassembled WGS sequence"/>
</dbReference>
<protein>
    <recommendedName>
        <fullName evidence="5">TrbL/VirB6 plasmid conjugal transfer protein</fullName>
    </recommendedName>
</protein>
<keyword evidence="2" id="KW-0812">Transmembrane</keyword>
<dbReference type="EMBL" id="QLMJ01000020">
    <property type="protein sequence ID" value="RAK28296.1"/>
    <property type="molecule type" value="Genomic_DNA"/>
</dbReference>
<name>A0A327Z1L1_9ACTN</name>
<sequence length="592" mass="60289">MPQPSPQPSPALGTGDEDDPGLFDIPGQIRKAINDFLIWLAKKVLDPVLEVLGSTVLSTPDLTGNPAVKAVWTMSMVTANAFYGLLMLAGCFIVMSRETVQTQYGLKEIAPRVAAGAVLSNLSLIICGKVIEVANALTAGVMGEGVDPQDSADAIGEYLMSALTGPSANIMFGLLGIAVAALGIVAVITFVMRVGLFFALIGIGPIVLVMHATPQTEGIAYTWWRAVGACAGLQVGQAVIMLATVKVFLTPKGMQVLGIPANAKGLIGVLVCITMLWLLIKLPGLMKQFVLAPIGLQSQGRGLIGQLLQAYVTFKTLGAAAGVLSAGRNALPTRPPSPNRATGAGMATRAVPARRVLPAPGRSRPSPAVPVQFSHAPATQTPLAAPAGVNGPPAFSNPPQPAAPVPASTGTPALPFSHPPTTGPATARPSTPAANPAFSNSTPAPPIPSTTGPPPAAAFSSPPARQSAPRRPPAPVAPVFSNPPVVPPSPSAPAPDRTATRTRTAGRPTAARRAADPPAPASPRHATGGRRQTPPPASSAELPPRPGPRGTTAPVFRPASTPPPSPDADTGAEPSPPASPLPVRRCPGRGAQ</sequence>
<keyword evidence="2" id="KW-0472">Membrane</keyword>
<proteinExistence type="predicted"/>
<feature type="compositionally biased region" description="Pro residues" evidence="1">
    <location>
        <begin position="533"/>
        <end position="547"/>
    </location>
</feature>
<dbReference type="RefSeq" id="WP_281270936.1">
    <property type="nucleotide sequence ID" value="NZ_JACHWI010000002.1"/>
</dbReference>
<reference evidence="3 4" key="1">
    <citation type="submission" date="2018-06" db="EMBL/GenBank/DDBJ databases">
        <title>Genomic Encyclopedia of Type Strains, Phase III (KMG-III): the genomes of soil and plant-associated and newly described type strains.</title>
        <authorList>
            <person name="Whitman W."/>
        </authorList>
    </citation>
    <scope>NUCLEOTIDE SEQUENCE [LARGE SCALE GENOMIC DNA]</scope>
    <source>
        <strain evidence="3 4">CGMCC 4.7090</strain>
    </source>
</reference>
<dbReference type="PANTHER" id="PTHR24216:SF65">
    <property type="entry name" value="PAXILLIN-LIKE PROTEIN 1"/>
    <property type="match status" value="1"/>
</dbReference>
<dbReference type="InterPro" id="IPR045782">
    <property type="entry name" value="TrbL_3"/>
</dbReference>
<feature type="transmembrane region" description="Helical" evidence="2">
    <location>
        <begin position="70"/>
        <end position="95"/>
    </location>
</feature>
<feature type="compositionally biased region" description="Pro residues" evidence="1">
    <location>
        <begin position="395"/>
        <end position="404"/>
    </location>
</feature>
<feature type="compositionally biased region" description="Pro residues" evidence="1">
    <location>
        <begin position="484"/>
        <end position="493"/>
    </location>
</feature>
<comment type="caution">
    <text evidence="3">The sequence shown here is derived from an EMBL/GenBank/DDBJ whole genome shotgun (WGS) entry which is preliminary data.</text>
</comment>
<feature type="compositionally biased region" description="Low complexity" evidence="1">
    <location>
        <begin position="494"/>
        <end position="512"/>
    </location>
</feature>
<feature type="compositionally biased region" description="Pro residues" evidence="1">
    <location>
        <begin position="443"/>
        <end position="456"/>
    </location>
</feature>
<evidence type="ECO:0000313" key="3">
    <source>
        <dbReference type="EMBL" id="RAK28296.1"/>
    </source>
</evidence>
<dbReference type="Pfam" id="PF19590">
    <property type="entry name" value="TrbL_3"/>
    <property type="match status" value="1"/>
</dbReference>
<evidence type="ECO:0000313" key="4">
    <source>
        <dbReference type="Proteomes" id="UP000249341"/>
    </source>
</evidence>
<dbReference type="PANTHER" id="PTHR24216">
    <property type="entry name" value="PAXILLIN-RELATED"/>
    <property type="match status" value="1"/>
</dbReference>
<evidence type="ECO:0008006" key="5">
    <source>
        <dbReference type="Google" id="ProtNLM"/>
    </source>
</evidence>
<feature type="transmembrane region" description="Helical" evidence="2">
    <location>
        <begin position="170"/>
        <end position="190"/>
    </location>
</feature>
<keyword evidence="2" id="KW-1133">Transmembrane helix</keyword>
<feature type="transmembrane region" description="Helical" evidence="2">
    <location>
        <begin position="261"/>
        <end position="280"/>
    </location>
</feature>
<feature type="transmembrane region" description="Helical" evidence="2">
    <location>
        <begin position="226"/>
        <end position="249"/>
    </location>
</feature>
<keyword evidence="4" id="KW-1185">Reference proteome</keyword>
<accession>A0A327Z1L1</accession>
<evidence type="ECO:0000256" key="2">
    <source>
        <dbReference type="SAM" id="Phobius"/>
    </source>
</evidence>
<feature type="transmembrane region" description="Helical" evidence="2">
    <location>
        <begin position="196"/>
        <end position="214"/>
    </location>
</feature>
<evidence type="ECO:0000256" key="1">
    <source>
        <dbReference type="SAM" id="MobiDB-lite"/>
    </source>
</evidence>
<gene>
    <name evidence="3" type="ORF">B0I29_12064</name>
</gene>
<organism evidence="3 4">
    <name type="scientific">Actinoplanes lutulentus</name>
    <dbReference type="NCBI Taxonomy" id="1287878"/>
    <lineage>
        <taxon>Bacteria</taxon>
        <taxon>Bacillati</taxon>
        <taxon>Actinomycetota</taxon>
        <taxon>Actinomycetes</taxon>
        <taxon>Micromonosporales</taxon>
        <taxon>Micromonosporaceae</taxon>
        <taxon>Actinoplanes</taxon>
    </lineage>
</organism>
<feature type="region of interest" description="Disordered" evidence="1">
    <location>
        <begin position="328"/>
        <end position="350"/>
    </location>
</feature>
<dbReference type="AlphaFoldDB" id="A0A327Z1L1"/>